<keyword evidence="10" id="KW-0411">Iron-sulfur</keyword>
<evidence type="ECO:0000259" key="12">
    <source>
        <dbReference type="SMART" id="SM00986"/>
    </source>
</evidence>
<dbReference type="RefSeq" id="WP_011697339.1">
    <property type="nucleotide sequence ID" value="NC_008554.1"/>
</dbReference>
<keyword evidence="14" id="KW-1185">Reference proteome</keyword>
<dbReference type="GO" id="GO:0051539">
    <property type="term" value="F:4 iron, 4 sulfur cluster binding"/>
    <property type="evidence" value="ECO:0007669"/>
    <property type="project" value="UniProtKB-KW"/>
</dbReference>
<keyword evidence="5" id="KW-0004">4Fe-4S</keyword>
<dbReference type="EMBL" id="CP000478">
    <property type="protein sequence ID" value="ABK16166.1"/>
    <property type="molecule type" value="Genomic_DNA"/>
</dbReference>
<dbReference type="PANTHER" id="PTHR33693">
    <property type="entry name" value="TYPE-5 URACIL-DNA GLYCOSYLASE"/>
    <property type="match status" value="1"/>
</dbReference>
<comment type="similarity">
    <text evidence="2">Belongs to the uracil-DNA glycosylase (UDG) superfamily. Type 4 (UDGa) family.</text>
</comment>
<keyword evidence="7" id="KW-0227">DNA damage</keyword>
<dbReference type="InterPro" id="IPR005122">
    <property type="entry name" value="Uracil-DNA_glycosylase-like"/>
</dbReference>
<evidence type="ECO:0000256" key="2">
    <source>
        <dbReference type="ARBA" id="ARBA00006521"/>
    </source>
</evidence>
<evidence type="ECO:0000256" key="7">
    <source>
        <dbReference type="ARBA" id="ARBA00022763"/>
    </source>
</evidence>
<dbReference type="CDD" id="cd10030">
    <property type="entry name" value="UDG-F4_TTUDGA_SPO1dp_like"/>
    <property type="match status" value="1"/>
</dbReference>
<dbReference type="EC" id="3.2.2.27" evidence="3"/>
<evidence type="ECO:0000313" key="14">
    <source>
        <dbReference type="Proteomes" id="UP000001784"/>
    </source>
</evidence>
<keyword evidence="8" id="KW-0378">Hydrolase</keyword>
<feature type="domain" description="Uracil-DNA glycosylase-like" evidence="12">
    <location>
        <begin position="85"/>
        <end position="231"/>
    </location>
</feature>
<evidence type="ECO:0000256" key="3">
    <source>
        <dbReference type="ARBA" id="ARBA00012030"/>
    </source>
</evidence>
<dbReference type="STRING" id="335543.Sfum_0466"/>
<dbReference type="Gene3D" id="3.40.470.10">
    <property type="entry name" value="Uracil-DNA glycosylase-like domain"/>
    <property type="match status" value="1"/>
</dbReference>
<dbReference type="Pfam" id="PF03167">
    <property type="entry name" value="UDG"/>
    <property type="match status" value="1"/>
</dbReference>
<dbReference type="HOGENOM" id="CLU_044815_1_3_7"/>
<comment type="catalytic activity">
    <reaction evidence="1">
        <text>Hydrolyzes single-stranded DNA or mismatched double-stranded DNA and polynucleotides, releasing free uracil.</text>
        <dbReference type="EC" id="3.2.2.27"/>
    </reaction>
</comment>
<evidence type="ECO:0000256" key="4">
    <source>
        <dbReference type="ARBA" id="ARBA00019403"/>
    </source>
</evidence>
<dbReference type="eggNOG" id="COG1573">
    <property type="taxonomic scope" value="Bacteria"/>
</dbReference>
<name>A0LFG4_SYNFM</name>
<sequence>MTPSGKTERDIAETLRQLRLVMTGLQVAGIEDWAAAWSDPAVGLPEPEKAIEQEPDPAGGLTVIAGELEGCRRCRLHSERTRIVFGEGSAHAPLVFVGEGPGLEEDRQGRPFVGRAGRLLDQMIKALGFHREAVYICNVVKCRPPKNRTPESEEIARCGPFLIRQIEAIRPRVICALGACAAQTLVGTGSSISRLRGSVHYWRGIPLICTFHPAYLLRTPAQKAAAWEDLILVRDLLKTGCVQDGGIGREGIKPSPASDRHIGP</sequence>
<dbReference type="PANTHER" id="PTHR33693:SF1">
    <property type="entry name" value="TYPE-4 URACIL-DNA GLYCOSYLASE"/>
    <property type="match status" value="1"/>
</dbReference>
<dbReference type="InParanoid" id="A0LFG4"/>
<organism evidence="13 14">
    <name type="scientific">Syntrophobacter fumaroxidans (strain DSM 10017 / MPOB)</name>
    <dbReference type="NCBI Taxonomy" id="335543"/>
    <lineage>
        <taxon>Bacteria</taxon>
        <taxon>Pseudomonadati</taxon>
        <taxon>Thermodesulfobacteriota</taxon>
        <taxon>Syntrophobacteria</taxon>
        <taxon>Syntrophobacterales</taxon>
        <taxon>Syntrophobacteraceae</taxon>
        <taxon>Syntrophobacter</taxon>
    </lineage>
</organism>
<dbReference type="SUPFAM" id="SSF52141">
    <property type="entry name" value="Uracil-DNA glycosylase-like"/>
    <property type="match status" value="1"/>
</dbReference>
<evidence type="ECO:0000256" key="10">
    <source>
        <dbReference type="ARBA" id="ARBA00023014"/>
    </source>
</evidence>
<accession>A0LFG4</accession>
<dbReference type="AlphaFoldDB" id="A0LFG4"/>
<evidence type="ECO:0000256" key="5">
    <source>
        <dbReference type="ARBA" id="ARBA00022485"/>
    </source>
</evidence>
<dbReference type="GO" id="GO:0046872">
    <property type="term" value="F:metal ion binding"/>
    <property type="evidence" value="ECO:0007669"/>
    <property type="project" value="UniProtKB-KW"/>
</dbReference>
<dbReference type="InterPro" id="IPR051536">
    <property type="entry name" value="UDG_Type-4/5"/>
</dbReference>
<dbReference type="SMART" id="SM00986">
    <property type="entry name" value="UDG"/>
    <property type="match status" value="1"/>
</dbReference>
<evidence type="ECO:0000256" key="8">
    <source>
        <dbReference type="ARBA" id="ARBA00022801"/>
    </source>
</evidence>
<evidence type="ECO:0000313" key="13">
    <source>
        <dbReference type="EMBL" id="ABK16166.1"/>
    </source>
</evidence>
<protein>
    <recommendedName>
        <fullName evidence="4">Type-4 uracil-DNA glycosylase</fullName>
        <ecNumber evidence="3">3.2.2.27</ecNumber>
    </recommendedName>
</protein>
<keyword evidence="9" id="KW-0408">Iron</keyword>
<dbReference type="OrthoDB" id="5290748at2"/>
<dbReference type="NCBIfam" id="TIGR00758">
    <property type="entry name" value="UDG_fam4"/>
    <property type="match status" value="1"/>
</dbReference>
<dbReference type="InterPro" id="IPR036895">
    <property type="entry name" value="Uracil-DNA_glycosylase-like_sf"/>
</dbReference>
<dbReference type="KEGG" id="sfu:Sfum_0466"/>
<dbReference type="InterPro" id="IPR005273">
    <property type="entry name" value="Ura-DNA_glyco_family4"/>
</dbReference>
<reference evidence="13 14" key="1">
    <citation type="submission" date="2006-10" db="EMBL/GenBank/DDBJ databases">
        <title>Complete sequence of Syntrophobacter fumaroxidans MPOB.</title>
        <authorList>
            <consortium name="US DOE Joint Genome Institute"/>
            <person name="Copeland A."/>
            <person name="Lucas S."/>
            <person name="Lapidus A."/>
            <person name="Barry K."/>
            <person name="Detter J.C."/>
            <person name="Glavina del Rio T."/>
            <person name="Hammon N."/>
            <person name="Israni S."/>
            <person name="Pitluck S."/>
            <person name="Goltsman E.G."/>
            <person name="Martinez M."/>
            <person name="Schmutz J."/>
            <person name="Larimer F."/>
            <person name="Land M."/>
            <person name="Hauser L."/>
            <person name="Kyrpides N."/>
            <person name="Kim E."/>
            <person name="Boone D.R."/>
            <person name="Brockman F."/>
            <person name="Culley D."/>
            <person name="Ferry J."/>
            <person name="Gunsalus R."/>
            <person name="McInerney M.J."/>
            <person name="Morrison M."/>
            <person name="Plugge C."/>
            <person name="Rohlin L."/>
            <person name="Scholten J."/>
            <person name="Sieber J."/>
            <person name="Stams A.J.M."/>
            <person name="Worm P."/>
            <person name="Henstra A.M."/>
            <person name="Richardson P."/>
        </authorList>
    </citation>
    <scope>NUCLEOTIDE SEQUENCE [LARGE SCALE GENOMIC DNA]</scope>
    <source>
        <strain evidence="14">DSM 10017 / MPOB</strain>
    </source>
</reference>
<evidence type="ECO:0000256" key="6">
    <source>
        <dbReference type="ARBA" id="ARBA00022723"/>
    </source>
</evidence>
<proteinExistence type="inferred from homology"/>
<evidence type="ECO:0000256" key="1">
    <source>
        <dbReference type="ARBA" id="ARBA00001400"/>
    </source>
</evidence>
<evidence type="ECO:0000256" key="9">
    <source>
        <dbReference type="ARBA" id="ARBA00023004"/>
    </source>
</evidence>
<gene>
    <name evidence="13" type="ordered locus">Sfum_0466</name>
</gene>
<keyword evidence="6" id="KW-0479">Metal-binding</keyword>
<evidence type="ECO:0000256" key="11">
    <source>
        <dbReference type="ARBA" id="ARBA00023204"/>
    </source>
</evidence>
<dbReference type="SMART" id="SM00987">
    <property type="entry name" value="UreE_C"/>
    <property type="match status" value="1"/>
</dbReference>
<dbReference type="GO" id="GO:0006281">
    <property type="term" value="P:DNA repair"/>
    <property type="evidence" value="ECO:0007669"/>
    <property type="project" value="UniProtKB-KW"/>
</dbReference>
<keyword evidence="11" id="KW-0234">DNA repair</keyword>
<dbReference type="GO" id="GO:0004844">
    <property type="term" value="F:uracil DNA N-glycosylase activity"/>
    <property type="evidence" value="ECO:0007669"/>
    <property type="project" value="UniProtKB-EC"/>
</dbReference>
<dbReference type="Proteomes" id="UP000001784">
    <property type="component" value="Chromosome"/>
</dbReference>